<comment type="caution">
    <text evidence="1">The sequence shown here is derived from an EMBL/GenBank/DDBJ whole genome shotgun (WGS) entry which is preliminary data.</text>
</comment>
<dbReference type="RefSeq" id="WP_390264704.1">
    <property type="nucleotide sequence ID" value="NZ_JBHUGH010000026.1"/>
</dbReference>
<dbReference type="EMBL" id="JBHUGH010000026">
    <property type="protein sequence ID" value="MFD1913960.1"/>
    <property type="molecule type" value="Genomic_DNA"/>
</dbReference>
<keyword evidence="2" id="KW-1185">Reference proteome</keyword>
<evidence type="ECO:0000313" key="2">
    <source>
        <dbReference type="Proteomes" id="UP001597353"/>
    </source>
</evidence>
<organism evidence="1 2">
    <name type="scientific">Halodurantibacterium flavum</name>
    <dbReference type="NCBI Taxonomy" id="1382802"/>
    <lineage>
        <taxon>Bacteria</taxon>
        <taxon>Pseudomonadati</taxon>
        <taxon>Pseudomonadota</taxon>
        <taxon>Alphaproteobacteria</taxon>
        <taxon>Rhodobacterales</taxon>
        <taxon>Paracoccaceae</taxon>
        <taxon>Halodurantibacterium</taxon>
    </lineage>
</organism>
<proteinExistence type="predicted"/>
<sequence>MNIKVQSAAPVLESPQGESPQEIAKAIGRWRFADSALSLRGKYIETGVDRWQFVCLSNSAIGKHPTSPPEEHPELRHFRPMLFSGNVRAISADRTGG</sequence>
<reference evidence="2" key="1">
    <citation type="journal article" date="2019" name="Int. J. Syst. Evol. Microbiol.">
        <title>The Global Catalogue of Microorganisms (GCM) 10K type strain sequencing project: providing services to taxonomists for standard genome sequencing and annotation.</title>
        <authorList>
            <consortium name="The Broad Institute Genomics Platform"/>
            <consortium name="The Broad Institute Genome Sequencing Center for Infectious Disease"/>
            <person name="Wu L."/>
            <person name="Ma J."/>
        </authorList>
    </citation>
    <scope>NUCLEOTIDE SEQUENCE [LARGE SCALE GENOMIC DNA]</scope>
    <source>
        <strain evidence="2">CGMCC 4.7242</strain>
    </source>
</reference>
<dbReference type="Proteomes" id="UP001597353">
    <property type="component" value="Unassembled WGS sequence"/>
</dbReference>
<evidence type="ECO:0000313" key="1">
    <source>
        <dbReference type="EMBL" id="MFD1913960.1"/>
    </source>
</evidence>
<gene>
    <name evidence="1" type="ORF">ACFSGJ_17270</name>
</gene>
<accession>A0ABW4S8P5</accession>
<name>A0ABW4S8P5_9RHOB</name>
<protein>
    <submittedName>
        <fullName evidence="1">Uncharacterized protein</fullName>
    </submittedName>
</protein>